<feature type="chain" id="PRO_5043625066" description="Lipoprotein" evidence="1">
    <location>
        <begin position="25"/>
        <end position="196"/>
    </location>
</feature>
<dbReference type="PROSITE" id="PS51257">
    <property type="entry name" value="PROKAR_LIPOPROTEIN"/>
    <property type="match status" value="1"/>
</dbReference>
<keyword evidence="3" id="KW-1185">Reference proteome</keyword>
<feature type="signal peptide" evidence="1">
    <location>
        <begin position="1"/>
        <end position="24"/>
    </location>
</feature>
<proteinExistence type="predicted"/>
<protein>
    <recommendedName>
        <fullName evidence="4">Lipoprotein</fullName>
    </recommendedName>
</protein>
<dbReference type="Proteomes" id="UP000829560">
    <property type="component" value="Chromosome"/>
</dbReference>
<gene>
    <name evidence="2" type="ORF">MN210_04930</name>
</gene>
<dbReference type="RefSeq" id="WP_338412600.1">
    <property type="nucleotide sequence ID" value="NZ_CP093310.2"/>
</dbReference>
<evidence type="ECO:0000313" key="3">
    <source>
        <dbReference type="Proteomes" id="UP000829560"/>
    </source>
</evidence>
<accession>A0AAT9PES4</accession>
<dbReference type="KEGG" id="prae:MN210_04930"/>
<dbReference type="AlphaFoldDB" id="A0AAT9PES4"/>
<sequence length="196" mass="21639">MAMNNKTICSIAVACSFSLLTGCAASQDGQYRVGDMVNEVARAVLLPDYQPASSSTQAKAAELGAYIKPMLEGCGSVDIEEMVKNQSSVVANIQQKGNPNVEGEDVTTTVTLKNAVAFGYPLQKIERLRGYEWGHTKLYFNTDKFVELRPAFKVPTYGRDFYQVVRNDANGYQYGDAPFAAKLTFDRQSRTVLCEY</sequence>
<keyword evidence="1" id="KW-0732">Signal</keyword>
<evidence type="ECO:0000256" key="1">
    <source>
        <dbReference type="SAM" id="SignalP"/>
    </source>
</evidence>
<name>A0AAT9PES4_9GAMM</name>
<reference evidence="2" key="1">
    <citation type="submission" date="2024-03" db="EMBL/GenBank/DDBJ databases">
        <title>Psychrobacter raelis sp. nov. isolated from a dog with peritonitis.</title>
        <authorList>
            <person name="Schiavone A."/>
            <person name="Manzulli V."/>
            <person name="Camarda A."/>
            <person name="Cafiero M.A."/>
            <person name="Vasco I."/>
            <person name="Marino L."/>
            <person name="Pennuzzi G."/>
            <person name="Serrecchia L."/>
            <person name="Galante D."/>
            <person name="Pugliese N."/>
        </authorList>
    </citation>
    <scope>NUCLEOTIDE SEQUENCE</scope>
    <source>
        <strain evidence="2">PraFG1</strain>
    </source>
</reference>
<evidence type="ECO:0008006" key="4">
    <source>
        <dbReference type="Google" id="ProtNLM"/>
    </source>
</evidence>
<evidence type="ECO:0000313" key="2">
    <source>
        <dbReference type="EMBL" id="UNK06039.2"/>
    </source>
</evidence>
<dbReference type="EMBL" id="CP093310">
    <property type="protein sequence ID" value="UNK06039.2"/>
    <property type="molecule type" value="Genomic_DNA"/>
</dbReference>
<organism evidence="2 3">
    <name type="scientific">Psychrobacter raelei</name>
    <dbReference type="NCBI Taxonomy" id="2565531"/>
    <lineage>
        <taxon>Bacteria</taxon>
        <taxon>Pseudomonadati</taxon>
        <taxon>Pseudomonadota</taxon>
        <taxon>Gammaproteobacteria</taxon>
        <taxon>Moraxellales</taxon>
        <taxon>Moraxellaceae</taxon>
        <taxon>Psychrobacter</taxon>
    </lineage>
</organism>